<dbReference type="Gene3D" id="2.40.110.10">
    <property type="entry name" value="Butyryl-CoA Dehydrogenase, subunit A, domain 2"/>
    <property type="match status" value="1"/>
</dbReference>
<dbReference type="InterPro" id="IPR013786">
    <property type="entry name" value="AcylCoA_DH/ox_N"/>
</dbReference>
<dbReference type="PANTHER" id="PTHR43292:SF3">
    <property type="entry name" value="ACYL-COA DEHYDROGENASE FADE29"/>
    <property type="match status" value="1"/>
</dbReference>
<gene>
    <name evidence="10" type="ORF">QCN29_14425</name>
</gene>
<dbReference type="EMBL" id="JARWBG010000014">
    <property type="protein sequence ID" value="MDH2389966.1"/>
    <property type="molecule type" value="Genomic_DNA"/>
</dbReference>
<comment type="caution">
    <text evidence="10">The sequence shown here is derived from an EMBL/GenBank/DDBJ whole genome shotgun (WGS) entry which is preliminary data.</text>
</comment>
<dbReference type="InterPro" id="IPR052161">
    <property type="entry name" value="Mycobact_Acyl-CoA_DH"/>
</dbReference>
<evidence type="ECO:0000313" key="10">
    <source>
        <dbReference type="EMBL" id="MDH2389966.1"/>
    </source>
</evidence>
<evidence type="ECO:0000256" key="1">
    <source>
        <dbReference type="ARBA" id="ARBA00001974"/>
    </source>
</evidence>
<comment type="similarity">
    <text evidence="2 6">Belongs to the acyl-CoA dehydrogenase family.</text>
</comment>
<dbReference type="Proteomes" id="UP001223144">
    <property type="component" value="Unassembled WGS sequence"/>
</dbReference>
<proteinExistence type="inferred from homology"/>
<dbReference type="RefSeq" id="WP_279928318.1">
    <property type="nucleotide sequence ID" value="NZ_JARWBG010000014.1"/>
</dbReference>
<dbReference type="Pfam" id="PF02771">
    <property type="entry name" value="Acyl-CoA_dh_N"/>
    <property type="match status" value="1"/>
</dbReference>
<dbReference type="InterPro" id="IPR006091">
    <property type="entry name" value="Acyl-CoA_Oxase/DH_mid-dom"/>
</dbReference>
<keyword evidence="3 6" id="KW-0285">Flavoprotein</keyword>
<evidence type="ECO:0000259" key="9">
    <source>
        <dbReference type="Pfam" id="PF02771"/>
    </source>
</evidence>
<protein>
    <submittedName>
        <fullName evidence="10">Acyl-CoA dehydrogenase family protein</fullName>
    </submittedName>
</protein>
<dbReference type="Gene3D" id="1.20.140.10">
    <property type="entry name" value="Butyryl-CoA Dehydrogenase, subunit A, domain 3"/>
    <property type="match status" value="1"/>
</dbReference>
<evidence type="ECO:0000256" key="6">
    <source>
        <dbReference type="RuleBase" id="RU362125"/>
    </source>
</evidence>
<dbReference type="InterPro" id="IPR009075">
    <property type="entry name" value="AcylCo_DH/oxidase_C"/>
</dbReference>
<feature type="domain" description="Acyl-CoA dehydrogenase/oxidase C-terminal" evidence="7">
    <location>
        <begin position="231"/>
        <end position="372"/>
    </location>
</feature>
<dbReference type="InterPro" id="IPR036250">
    <property type="entry name" value="AcylCo_DH-like_C"/>
</dbReference>
<evidence type="ECO:0000256" key="2">
    <source>
        <dbReference type="ARBA" id="ARBA00009347"/>
    </source>
</evidence>
<dbReference type="InterPro" id="IPR037069">
    <property type="entry name" value="AcylCoA_DH/ox_N_sf"/>
</dbReference>
<dbReference type="PANTHER" id="PTHR43292">
    <property type="entry name" value="ACYL-COA DEHYDROGENASE"/>
    <property type="match status" value="1"/>
</dbReference>
<feature type="domain" description="Acyl-CoA dehydrogenase/oxidase N-terminal" evidence="9">
    <location>
        <begin position="9"/>
        <end position="119"/>
    </location>
</feature>
<dbReference type="SUPFAM" id="SSF56645">
    <property type="entry name" value="Acyl-CoA dehydrogenase NM domain-like"/>
    <property type="match status" value="1"/>
</dbReference>
<dbReference type="InterPro" id="IPR046373">
    <property type="entry name" value="Acyl-CoA_Oxase/DH_mid-dom_sf"/>
</dbReference>
<dbReference type="SUPFAM" id="SSF47203">
    <property type="entry name" value="Acyl-CoA dehydrogenase C-terminal domain-like"/>
    <property type="match status" value="1"/>
</dbReference>
<feature type="domain" description="Acyl-CoA oxidase/dehydrogenase middle" evidence="8">
    <location>
        <begin position="124"/>
        <end position="205"/>
    </location>
</feature>
<evidence type="ECO:0000256" key="3">
    <source>
        <dbReference type="ARBA" id="ARBA00022630"/>
    </source>
</evidence>
<dbReference type="Pfam" id="PF00441">
    <property type="entry name" value="Acyl-CoA_dh_1"/>
    <property type="match status" value="1"/>
</dbReference>
<evidence type="ECO:0000259" key="8">
    <source>
        <dbReference type="Pfam" id="PF02770"/>
    </source>
</evidence>
<organism evidence="10 11">
    <name type="scientific">Streptomyces chengmaiensis</name>
    <dbReference type="NCBI Taxonomy" id="3040919"/>
    <lineage>
        <taxon>Bacteria</taxon>
        <taxon>Bacillati</taxon>
        <taxon>Actinomycetota</taxon>
        <taxon>Actinomycetes</taxon>
        <taxon>Kitasatosporales</taxon>
        <taxon>Streptomycetaceae</taxon>
        <taxon>Streptomyces</taxon>
    </lineage>
</organism>
<evidence type="ECO:0000313" key="11">
    <source>
        <dbReference type="Proteomes" id="UP001223144"/>
    </source>
</evidence>
<evidence type="ECO:0000256" key="4">
    <source>
        <dbReference type="ARBA" id="ARBA00022827"/>
    </source>
</evidence>
<dbReference type="InterPro" id="IPR009100">
    <property type="entry name" value="AcylCoA_DH/oxidase_NM_dom_sf"/>
</dbReference>
<name>A0ABT6HMK7_9ACTN</name>
<sequence>MDLDSSPGDDAFRAEARAWLAAHVPAEPLPSLETREGFAAHRAWEAVLYADRWSALSWPREYGGRGADVFRWLAFEEEYYAAGAPGRVSQNGIHLLAPTLFDHGTAEQRARVLPAMAAGAEIWAQAWSEPEAGSDLAALTSRAVPTDGGWLLSGRKAWSSRAAFADRAFGLFRTDPGAARPHQGLTYLMFDLRAPGVAVRPVGRLDGKPAFAELLLDGVFVPDADVIGEPGQGWRIAMSATGDERGLTLRSPGRFLAAADRLVRLWRERGEPEGARDRVADAVIGARAYQLFACAAASRSAAGAALGAESSLNKVFWSEYDLALHETALDLLGDQAERTDGDWAEGYVFALAGPVYAGTNEIQRDIIAERLLGLEKGRR</sequence>
<comment type="cofactor">
    <cofactor evidence="1 6">
        <name>FAD</name>
        <dbReference type="ChEBI" id="CHEBI:57692"/>
    </cofactor>
</comment>
<evidence type="ECO:0000259" key="7">
    <source>
        <dbReference type="Pfam" id="PF00441"/>
    </source>
</evidence>
<evidence type="ECO:0000256" key="5">
    <source>
        <dbReference type="ARBA" id="ARBA00023002"/>
    </source>
</evidence>
<keyword evidence="11" id="KW-1185">Reference proteome</keyword>
<accession>A0ABT6HMK7</accession>
<keyword evidence="4 6" id="KW-0274">FAD</keyword>
<dbReference type="Pfam" id="PF02770">
    <property type="entry name" value="Acyl-CoA_dh_M"/>
    <property type="match status" value="1"/>
</dbReference>
<reference evidence="10 11" key="1">
    <citation type="submission" date="2023-04" db="EMBL/GenBank/DDBJ databases">
        <title>Streptomyces chengmaiensis sp. nov. isolated from the stem of mangrove plant in Hainan.</title>
        <authorList>
            <person name="Huang X."/>
            <person name="Zhou S."/>
            <person name="Chu X."/>
            <person name="Xie Y."/>
            <person name="Lin Y."/>
        </authorList>
    </citation>
    <scope>NUCLEOTIDE SEQUENCE [LARGE SCALE GENOMIC DNA]</scope>
    <source>
        <strain evidence="10 11">HNM0663</strain>
    </source>
</reference>
<dbReference type="Gene3D" id="1.10.540.10">
    <property type="entry name" value="Acyl-CoA dehydrogenase/oxidase, N-terminal domain"/>
    <property type="match status" value="1"/>
</dbReference>
<keyword evidence="5 6" id="KW-0560">Oxidoreductase</keyword>